<evidence type="ECO:0000313" key="1">
    <source>
        <dbReference type="EMBL" id="VDN45569.1"/>
    </source>
</evidence>
<evidence type="ECO:0000313" key="3">
    <source>
        <dbReference type="WBParaSite" id="GPUH_0002647901-mRNA-1"/>
    </source>
</evidence>
<dbReference type="EMBL" id="UYRT01110946">
    <property type="protein sequence ID" value="VDN45569.1"/>
    <property type="molecule type" value="Genomic_DNA"/>
</dbReference>
<protein>
    <submittedName>
        <fullName evidence="3">Glycylpeptide N-tetradecanoyltransferase</fullName>
    </submittedName>
</protein>
<dbReference type="Proteomes" id="UP000271098">
    <property type="component" value="Unassembled WGS sequence"/>
</dbReference>
<gene>
    <name evidence="1" type="ORF">GPUH_LOCUS26449</name>
</gene>
<proteinExistence type="predicted"/>
<sequence>MKMLANDEYVLDVCTELEHHQKSYFLLLKRTVWIHPLRLDNARYIDVMFFQVVPDYIEGLLIAPKNGKISAEALVSVNSSVHSRFLVFPRLACKN</sequence>
<name>A0A183EZQ8_9BILA</name>
<evidence type="ECO:0000313" key="2">
    <source>
        <dbReference type="Proteomes" id="UP000271098"/>
    </source>
</evidence>
<dbReference type="PANTHER" id="PTHR22692">
    <property type="entry name" value="MYOSIN VII, XV"/>
    <property type="match status" value="1"/>
</dbReference>
<dbReference type="InterPro" id="IPR051567">
    <property type="entry name" value="Unconventional_Myosin_ATPase"/>
</dbReference>
<organism evidence="3">
    <name type="scientific">Gongylonema pulchrum</name>
    <dbReference type="NCBI Taxonomy" id="637853"/>
    <lineage>
        <taxon>Eukaryota</taxon>
        <taxon>Metazoa</taxon>
        <taxon>Ecdysozoa</taxon>
        <taxon>Nematoda</taxon>
        <taxon>Chromadorea</taxon>
        <taxon>Rhabditida</taxon>
        <taxon>Spirurina</taxon>
        <taxon>Spiruromorpha</taxon>
        <taxon>Spiruroidea</taxon>
        <taxon>Gongylonematidae</taxon>
        <taxon>Gongylonema</taxon>
    </lineage>
</organism>
<accession>A0A183EZQ8</accession>
<reference evidence="3" key="1">
    <citation type="submission" date="2016-06" db="UniProtKB">
        <authorList>
            <consortium name="WormBaseParasite"/>
        </authorList>
    </citation>
    <scope>IDENTIFICATION</scope>
</reference>
<dbReference type="OrthoDB" id="8182952at2759"/>
<dbReference type="PANTHER" id="PTHR22692:SF26">
    <property type="entry name" value="SH3 DOMAIN-CONTAINING PROTEIN"/>
    <property type="match status" value="1"/>
</dbReference>
<keyword evidence="2" id="KW-1185">Reference proteome</keyword>
<dbReference type="WBParaSite" id="GPUH_0002647901-mRNA-1">
    <property type="protein sequence ID" value="GPUH_0002647901-mRNA-1"/>
    <property type="gene ID" value="GPUH_0002647901"/>
</dbReference>
<dbReference type="AlphaFoldDB" id="A0A183EZQ8"/>
<reference evidence="1 2" key="2">
    <citation type="submission" date="2018-11" db="EMBL/GenBank/DDBJ databases">
        <authorList>
            <consortium name="Pathogen Informatics"/>
        </authorList>
    </citation>
    <scope>NUCLEOTIDE SEQUENCE [LARGE SCALE GENOMIC DNA]</scope>
</reference>